<dbReference type="Gene3D" id="3.90.830.10">
    <property type="entry name" value="Syntaxin Binding Protein 1, Chain A, domain 2"/>
    <property type="match status" value="1"/>
</dbReference>
<dbReference type="InterPro" id="IPR036045">
    <property type="entry name" value="Sec1-like_sf"/>
</dbReference>
<dbReference type="Gene3D" id="1.25.40.850">
    <property type="match status" value="1"/>
</dbReference>
<comment type="similarity">
    <text evidence="1">Belongs to the STXBP/unc-18/SEC1 family.</text>
</comment>
<evidence type="ECO:0000256" key="1">
    <source>
        <dbReference type="ARBA" id="ARBA00009884"/>
    </source>
</evidence>
<comment type="caution">
    <text evidence="3">The sequence shown here is derived from an EMBL/GenBank/DDBJ whole genome shotgun (WGS) entry which is preliminary data.</text>
</comment>
<evidence type="ECO:0000313" key="4">
    <source>
        <dbReference type="Proteomes" id="UP000317494"/>
    </source>
</evidence>
<reference evidence="4 5" key="1">
    <citation type="journal article" date="2019" name="Sci. Rep.">
        <title>Comparative genomics of chytrid fungi reveal insights into the obligate biotrophic and pathogenic lifestyle of Synchytrium endobioticum.</title>
        <authorList>
            <person name="van de Vossenberg B.T.L.H."/>
            <person name="Warris S."/>
            <person name="Nguyen H.D.T."/>
            <person name="van Gent-Pelzer M.P.E."/>
            <person name="Joly D.L."/>
            <person name="van de Geest H.C."/>
            <person name="Bonants P.J.M."/>
            <person name="Smith D.S."/>
            <person name="Levesque C.A."/>
            <person name="van der Lee T.A.J."/>
        </authorList>
    </citation>
    <scope>NUCLEOTIDE SEQUENCE [LARGE SCALE GENOMIC DNA]</scope>
    <source>
        <strain evidence="2 5">LEV6574</strain>
        <strain evidence="3 4">MB42</strain>
    </source>
</reference>
<accession>A0A507DL04</accession>
<name>A0A507DL04_9FUNG</name>
<dbReference type="Gene3D" id="3.40.50.1910">
    <property type="match status" value="1"/>
</dbReference>
<dbReference type="InterPro" id="IPR043127">
    <property type="entry name" value="Sec-1-like_dom3a"/>
</dbReference>
<gene>
    <name evidence="2" type="ORF">SeLEV6574_g03256</name>
    <name evidence="3" type="ORF">SeMB42_g01870</name>
</gene>
<organism evidence="3 4">
    <name type="scientific">Synchytrium endobioticum</name>
    <dbReference type="NCBI Taxonomy" id="286115"/>
    <lineage>
        <taxon>Eukaryota</taxon>
        <taxon>Fungi</taxon>
        <taxon>Fungi incertae sedis</taxon>
        <taxon>Chytridiomycota</taxon>
        <taxon>Chytridiomycota incertae sedis</taxon>
        <taxon>Chytridiomycetes</taxon>
        <taxon>Synchytriales</taxon>
        <taxon>Synchytriaceae</taxon>
        <taxon>Synchytrium</taxon>
    </lineage>
</organism>
<dbReference type="OrthoDB" id="10262287at2759"/>
<dbReference type="PIRSF" id="PIRSF005715">
    <property type="entry name" value="VPS45_Sec1"/>
    <property type="match status" value="1"/>
</dbReference>
<keyword evidence="4" id="KW-1185">Reference proteome</keyword>
<sequence length="643" mass="71906">MEGGHAVGATTNIRPALLEHAKKELIDVLDSVRGRKALVLDPSLSGPLSLVAEFSLLTEHGVDKIYHLQPGRVDTEARSIIYICRPRIASMKHIAEHIRTHNKSNIKIEYSVFLVPRRTLICERVLEDEGVYGDVTLGEYHLDIIPLDEDLLSLELENSFRELYLDGDPSCIYYTAKAIMKLQTALGVIPKIVGKGPHAKLLIDMLQRMRRDLIANVDDPVATSRIFPLYSEIDSMVVIDRSVDLLTPMCTELTYEGLIDEIFSIKSTFVELDPSILGVPPLQQPASSTTAAAPPPKSRKVALNSNDRLYDQLRDLNFAVIPGLLSQVARRINNDYEERHNAKTVTQIREFIGKLGGLQQEHQSLRLHTNLTEQITKHTMDQDFNRMLEVQQNLVAGIVNNPHIDYIEELIDKSASMWPTMRLLCLYSLVNGGLRIKNYEFFKREVMHAYGFEHLLTFQNLSKTGLFKRQDSTTLASKSSSYPYSQIRKAFRLIVDDVNEHQPNDMSYVYSGYAPLSVRLVQAACQKYVGPVTNDSSKGNGGASVSWKGWEEALKLVPGPNVEEVQRTGYGVADGLKTSRASSKLTLVVFLGGCTFTEISALRFLGRQCEGQREFVTLTSNIINGSSLLKSLVDVEAQKQASN</sequence>
<dbReference type="STRING" id="286115.A0A507DL04"/>
<dbReference type="Proteomes" id="UP000317494">
    <property type="component" value="Unassembled WGS sequence"/>
</dbReference>
<evidence type="ECO:0008006" key="6">
    <source>
        <dbReference type="Google" id="ProtNLM"/>
    </source>
</evidence>
<dbReference type="InterPro" id="IPR027482">
    <property type="entry name" value="Sec1-like_dom2"/>
</dbReference>
<dbReference type="EMBL" id="QEAM01000105">
    <property type="protein sequence ID" value="TPX46403.1"/>
    <property type="molecule type" value="Genomic_DNA"/>
</dbReference>
<evidence type="ECO:0000313" key="2">
    <source>
        <dbReference type="EMBL" id="TPX46403.1"/>
    </source>
</evidence>
<dbReference type="VEuPathDB" id="FungiDB:SeMB42_g01870"/>
<dbReference type="SUPFAM" id="SSF56815">
    <property type="entry name" value="Sec1/munc18-like (SM) proteins"/>
    <property type="match status" value="1"/>
</dbReference>
<protein>
    <recommendedName>
        <fullName evidence="6">Sec1-like protein</fullName>
    </recommendedName>
</protein>
<proteinExistence type="inferred from homology"/>
<evidence type="ECO:0000313" key="3">
    <source>
        <dbReference type="EMBL" id="TPX51560.1"/>
    </source>
</evidence>
<dbReference type="Gene3D" id="3.40.50.2060">
    <property type="match status" value="1"/>
</dbReference>
<dbReference type="Pfam" id="PF00995">
    <property type="entry name" value="Sec1"/>
    <property type="match status" value="1"/>
</dbReference>
<dbReference type="GO" id="GO:0016192">
    <property type="term" value="P:vesicle-mediated transport"/>
    <property type="evidence" value="ECO:0007669"/>
    <property type="project" value="InterPro"/>
</dbReference>
<dbReference type="EMBL" id="QEAN01000052">
    <property type="protein sequence ID" value="TPX51560.1"/>
    <property type="molecule type" value="Genomic_DNA"/>
</dbReference>
<dbReference type="InterPro" id="IPR001619">
    <property type="entry name" value="Sec1-like"/>
</dbReference>
<dbReference type="Proteomes" id="UP000320475">
    <property type="component" value="Unassembled WGS sequence"/>
</dbReference>
<evidence type="ECO:0000313" key="5">
    <source>
        <dbReference type="Proteomes" id="UP000320475"/>
    </source>
</evidence>
<dbReference type="InterPro" id="IPR043155">
    <property type="entry name" value="VPS33_dom3b"/>
</dbReference>
<dbReference type="InterPro" id="IPR043154">
    <property type="entry name" value="Sec-1-like_dom1"/>
</dbReference>
<dbReference type="PANTHER" id="PTHR11679">
    <property type="entry name" value="VESICLE PROTEIN SORTING-ASSOCIATED"/>
    <property type="match status" value="1"/>
</dbReference>
<dbReference type="AlphaFoldDB" id="A0A507DL04"/>